<name>A0A381TZV3_9ZZZZ</name>
<proteinExistence type="predicted"/>
<protein>
    <submittedName>
        <fullName evidence="2">Uncharacterized protein</fullName>
    </submittedName>
</protein>
<dbReference type="EMBL" id="UINC01005469">
    <property type="protein sequence ID" value="SVA21526.1"/>
    <property type="molecule type" value="Genomic_DNA"/>
</dbReference>
<evidence type="ECO:0000256" key="1">
    <source>
        <dbReference type="SAM" id="MobiDB-lite"/>
    </source>
</evidence>
<feature type="region of interest" description="Disordered" evidence="1">
    <location>
        <begin position="1"/>
        <end position="20"/>
    </location>
</feature>
<evidence type="ECO:0000313" key="2">
    <source>
        <dbReference type="EMBL" id="SVA21526.1"/>
    </source>
</evidence>
<reference evidence="2" key="1">
    <citation type="submission" date="2018-05" db="EMBL/GenBank/DDBJ databases">
        <authorList>
            <person name="Lanie J.A."/>
            <person name="Ng W.-L."/>
            <person name="Kazmierczak K.M."/>
            <person name="Andrzejewski T.M."/>
            <person name="Davidsen T.M."/>
            <person name="Wayne K.J."/>
            <person name="Tettelin H."/>
            <person name="Glass J.I."/>
            <person name="Rusch D."/>
            <person name="Podicherti R."/>
            <person name="Tsui H.-C.T."/>
            <person name="Winkler M.E."/>
        </authorList>
    </citation>
    <scope>NUCLEOTIDE SEQUENCE</scope>
</reference>
<accession>A0A381TZV3</accession>
<dbReference type="AlphaFoldDB" id="A0A381TZV3"/>
<organism evidence="2">
    <name type="scientific">marine metagenome</name>
    <dbReference type="NCBI Taxonomy" id="408172"/>
    <lineage>
        <taxon>unclassified sequences</taxon>
        <taxon>metagenomes</taxon>
        <taxon>ecological metagenomes</taxon>
    </lineage>
</organism>
<gene>
    <name evidence="2" type="ORF">METZ01_LOCUS74380</name>
</gene>
<sequence length="34" mass="3609">MQYTTSKGKDVAKKGLASASASDFKVVGTNRAQY</sequence>